<dbReference type="SMART" id="SM00534">
    <property type="entry name" value="MUTSac"/>
    <property type="match status" value="1"/>
</dbReference>
<dbReference type="PANTHER" id="PTHR48466:SF1">
    <property type="entry name" value="SMR DOMAIN-CONTAINING PROTEIN"/>
    <property type="match status" value="1"/>
</dbReference>
<dbReference type="InterPro" id="IPR002625">
    <property type="entry name" value="Smr_dom"/>
</dbReference>
<dbReference type="SMART" id="SM00533">
    <property type="entry name" value="MUTSd"/>
    <property type="match status" value="1"/>
</dbReference>
<evidence type="ECO:0000256" key="3">
    <source>
        <dbReference type="ARBA" id="ARBA00022801"/>
    </source>
</evidence>
<keyword evidence="3" id="KW-0378">Hydrolase</keyword>
<dbReference type="GO" id="GO:0030983">
    <property type="term" value="F:mismatched DNA binding"/>
    <property type="evidence" value="ECO:0007669"/>
    <property type="project" value="InterPro"/>
</dbReference>
<dbReference type="InterPro" id="IPR005747">
    <property type="entry name" value="MutS2"/>
</dbReference>
<name>D8QVD5_SELML</name>
<dbReference type="GO" id="GO:0003690">
    <property type="term" value="F:double-stranded DNA binding"/>
    <property type="evidence" value="ECO:0000318"/>
    <property type="project" value="GO_Central"/>
</dbReference>
<evidence type="ECO:0000256" key="4">
    <source>
        <dbReference type="ARBA" id="ARBA00022840"/>
    </source>
</evidence>
<dbReference type="SUPFAM" id="SSF48334">
    <property type="entry name" value="DNA repair protein MutS, domain III"/>
    <property type="match status" value="1"/>
</dbReference>
<dbReference type="Pfam" id="PF00488">
    <property type="entry name" value="MutS_V"/>
    <property type="match status" value="1"/>
</dbReference>
<evidence type="ECO:0000259" key="7">
    <source>
        <dbReference type="PROSITE" id="PS50828"/>
    </source>
</evidence>
<dbReference type="AlphaFoldDB" id="D8QVD5"/>
<dbReference type="OMA" id="QMAIDGC"/>
<keyword evidence="6" id="KW-0238">DNA-binding</keyword>
<dbReference type="InterPro" id="IPR045076">
    <property type="entry name" value="MutS"/>
</dbReference>
<dbReference type="GO" id="GO:0019843">
    <property type="term" value="F:rRNA binding"/>
    <property type="evidence" value="ECO:0007669"/>
    <property type="project" value="UniProtKB-KW"/>
</dbReference>
<dbReference type="GO" id="GO:0004519">
    <property type="term" value="F:endonuclease activity"/>
    <property type="evidence" value="ECO:0007669"/>
    <property type="project" value="UniProtKB-KW"/>
</dbReference>
<dbReference type="HOGENOM" id="CLU_011252_0_0_1"/>
<keyword evidence="5" id="KW-0694">RNA-binding</keyword>
<dbReference type="Proteomes" id="UP000001514">
    <property type="component" value="Unassembled WGS sequence"/>
</dbReference>
<evidence type="ECO:0000313" key="9">
    <source>
        <dbReference type="Proteomes" id="UP000001514"/>
    </source>
</evidence>
<dbReference type="GO" id="GO:0006298">
    <property type="term" value="P:mismatch repair"/>
    <property type="evidence" value="ECO:0007669"/>
    <property type="project" value="InterPro"/>
</dbReference>
<sequence length="825" mass="89780">MDVEAEALGLLEWPLVCRQIARFCATPMGVAAARGSNLPVGKNREDSEGLQDQTADAHKLAGTLRFLGAKDVTKVVEAAISGEFCHVGELCSVKDTLECARRLHDQLFAKGGGGLELERLELSPLQRIMQGLELCSELREDIDKCLDSKREIVLDRASTKLSQVRRQRQANMTELESLLKETARMVIDAGGIDSMTITTRRARLCVAVRASHKFLLPGGVVLDSSNTGATLFMEPEPALRLNNLEIQLSAAERAEEVAICRRLASRVAASAASILEQLNAITLVDLACARAKHAKWLGAVKPAFFESKSESKGVIIEEIRHPLLLETALEKGLDRDNFPVPIDIKVRDGVKIVIISGPNTGGKTVALKTLGIASIMAKAGLYLPASGNPRLPWFDRIFADVGDSQSLEQNLSTFSGHMRRLCKITEASGPQSLVLIDEIGGGTDPAEGSSLATAVLKYFAKTVHLCIVTTHSASLKTLPIHDQDLPFENASVEFDLETLRPTYRVLWGLPGQSNALNIAKSLQFDSDILSRASYWLTKLTPSGLKSRQSDLMLQLMKQSEEEEDHACTAAVYLSDIETLHNEIAFEVDDLDKRKIAAKRQELASMSKHVTEAKNKMEAVISRYKEGLSNNSGGGKAFTLRTAQDSITTIVNDYGAFFKEQNPSNSYLPLPGVGERVIIRRLGKKPATVLEPADDSGHLMVQLGTMKMRVKTTELMLTAQGSPVKQAKKPAPFLPESGTTELKFGPAIQTSKNTVDLRGMTVEDAIQVVRMVIAEREPGSVLFIIHGVGTGALKQAVISILRKHPNVAKFEDESFVNGGCTVAYVS</sequence>
<reference evidence="8 9" key="1">
    <citation type="journal article" date="2011" name="Science">
        <title>The Selaginella genome identifies genetic changes associated with the evolution of vascular plants.</title>
        <authorList>
            <person name="Banks J.A."/>
            <person name="Nishiyama T."/>
            <person name="Hasebe M."/>
            <person name="Bowman J.L."/>
            <person name="Gribskov M."/>
            <person name="dePamphilis C."/>
            <person name="Albert V.A."/>
            <person name="Aono N."/>
            <person name="Aoyama T."/>
            <person name="Ambrose B.A."/>
            <person name="Ashton N.W."/>
            <person name="Axtell M.J."/>
            <person name="Barker E."/>
            <person name="Barker M.S."/>
            <person name="Bennetzen J.L."/>
            <person name="Bonawitz N.D."/>
            <person name="Chapple C."/>
            <person name="Cheng C."/>
            <person name="Correa L.G."/>
            <person name="Dacre M."/>
            <person name="DeBarry J."/>
            <person name="Dreyer I."/>
            <person name="Elias M."/>
            <person name="Engstrom E.M."/>
            <person name="Estelle M."/>
            <person name="Feng L."/>
            <person name="Finet C."/>
            <person name="Floyd S.K."/>
            <person name="Frommer W.B."/>
            <person name="Fujita T."/>
            <person name="Gramzow L."/>
            <person name="Gutensohn M."/>
            <person name="Harholt J."/>
            <person name="Hattori M."/>
            <person name="Heyl A."/>
            <person name="Hirai T."/>
            <person name="Hiwatashi Y."/>
            <person name="Ishikawa M."/>
            <person name="Iwata M."/>
            <person name="Karol K.G."/>
            <person name="Koehler B."/>
            <person name="Kolukisaoglu U."/>
            <person name="Kubo M."/>
            <person name="Kurata T."/>
            <person name="Lalonde S."/>
            <person name="Li K."/>
            <person name="Li Y."/>
            <person name="Litt A."/>
            <person name="Lyons E."/>
            <person name="Manning G."/>
            <person name="Maruyama T."/>
            <person name="Michael T.P."/>
            <person name="Mikami K."/>
            <person name="Miyazaki S."/>
            <person name="Morinaga S."/>
            <person name="Murata T."/>
            <person name="Mueller-Roeber B."/>
            <person name="Nelson D.R."/>
            <person name="Obara M."/>
            <person name="Oguri Y."/>
            <person name="Olmstead R.G."/>
            <person name="Onodera N."/>
            <person name="Petersen B.L."/>
            <person name="Pils B."/>
            <person name="Prigge M."/>
            <person name="Rensing S.A."/>
            <person name="Riano-Pachon D.M."/>
            <person name="Roberts A.W."/>
            <person name="Sato Y."/>
            <person name="Scheller H.V."/>
            <person name="Schulz B."/>
            <person name="Schulz C."/>
            <person name="Shakirov E.V."/>
            <person name="Shibagaki N."/>
            <person name="Shinohara N."/>
            <person name="Shippen D.E."/>
            <person name="Soerensen I."/>
            <person name="Sotooka R."/>
            <person name="Sugimoto N."/>
            <person name="Sugita M."/>
            <person name="Sumikawa N."/>
            <person name="Tanurdzic M."/>
            <person name="Theissen G."/>
            <person name="Ulvskov P."/>
            <person name="Wakazuki S."/>
            <person name="Weng J.K."/>
            <person name="Willats W.W."/>
            <person name="Wipf D."/>
            <person name="Wolf P.G."/>
            <person name="Yang L."/>
            <person name="Zimmer A.D."/>
            <person name="Zhu Q."/>
            <person name="Mitros T."/>
            <person name="Hellsten U."/>
            <person name="Loque D."/>
            <person name="Otillar R."/>
            <person name="Salamov A."/>
            <person name="Schmutz J."/>
            <person name="Shapiro H."/>
            <person name="Lindquist E."/>
            <person name="Lucas S."/>
            <person name="Rokhsar D."/>
            <person name="Grigoriev I.V."/>
        </authorList>
    </citation>
    <scope>NUCLEOTIDE SEQUENCE [LARGE SCALE GENOMIC DNA]</scope>
</reference>
<dbReference type="OrthoDB" id="1924787at2759"/>
<dbReference type="InterPro" id="IPR036187">
    <property type="entry name" value="DNA_mismatch_repair_MutS_sf"/>
</dbReference>
<dbReference type="FunCoup" id="D8QVD5">
    <property type="interactions" value="261"/>
</dbReference>
<dbReference type="PANTHER" id="PTHR48466">
    <property type="entry name" value="OS10G0509000 PROTEIN-RELATED"/>
    <property type="match status" value="1"/>
</dbReference>
<dbReference type="KEGG" id="smo:SELMODRAFT_141299"/>
<evidence type="ECO:0000256" key="6">
    <source>
        <dbReference type="ARBA" id="ARBA00023125"/>
    </source>
</evidence>
<keyword evidence="4" id="KW-0067">ATP-binding</keyword>
<dbReference type="InterPro" id="IPR007696">
    <property type="entry name" value="DNA_mismatch_repair_MutS_core"/>
</dbReference>
<evidence type="ECO:0000256" key="1">
    <source>
        <dbReference type="ARBA" id="ARBA00022730"/>
    </source>
</evidence>
<feature type="domain" description="Smr" evidence="7">
    <location>
        <begin position="754"/>
        <end position="825"/>
    </location>
</feature>
<dbReference type="InterPro" id="IPR036063">
    <property type="entry name" value="Smr_dom_sf"/>
</dbReference>
<dbReference type="Pfam" id="PF01713">
    <property type="entry name" value="Smr"/>
    <property type="match status" value="1"/>
</dbReference>
<proteinExistence type="predicted"/>
<dbReference type="PROSITE" id="PS50828">
    <property type="entry name" value="SMR"/>
    <property type="match status" value="1"/>
</dbReference>
<dbReference type="InterPro" id="IPR027417">
    <property type="entry name" value="P-loop_NTPase"/>
</dbReference>
<gene>
    <name evidence="8" type="ORF">SELMODRAFT_141299</name>
</gene>
<dbReference type="FunFam" id="3.40.50.300:FF:000830">
    <property type="entry name" value="Endonuclease MutS2"/>
    <property type="match status" value="1"/>
</dbReference>
<dbReference type="GO" id="GO:0140664">
    <property type="term" value="F:ATP-dependent DNA damage sensor activity"/>
    <property type="evidence" value="ECO:0007669"/>
    <property type="project" value="InterPro"/>
</dbReference>
<dbReference type="PIRSF" id="PIRSF005814">
    <property type="entry name" value="MutS_YshD"/>
    <property type="match status" value="1"/>
</dbReference>
<protein>
    <recommendedName>
        <fullName evidence="7">Smr domain-containing protein</fullName>
    </recommendedName>
</protein>
<dbReference type="Pfam" id="PF20297">
    <property type="entry name" value="MSSS"/>
    <property type="match status" value="1"/>
</dbReference>
<keyword evidence="9" id="KW-1185">Reference proteome</keyword>
<evidence type="ECO:0000313" key="8">
    <source>
        <dbReference type="EMBL" id="EFJ36041.1"/>
    </source>
</evidence>
<evidence type="ECO:0000256" key="5">
    <source>
        <dbReference type="ARBA" id="ARBA00022884"/>
    </source>
</evidence>
<dbReference type="STRING" id="88036.D8QVD5"/>
<evidence type="ECO:0000256" key="2">
    <source>
        <dbReference type="ARBA" id="ARBA00022741"/>
    </source>
</evidence>
<dbReference type="SUPFAM" id="SSF160443">
    <property type="entry name" value="SMR domain-like"/>
    <property type="match status" value="1"/>
</dbReference>
<dbReference type="Gramene" id="EFJ36041">
    <property type="protein sequence ID" value="EFJ36041"/>
    <property type="gene ID" value="SELMODRAFT_141299"/>
</dbReference>
<keyword evidence="2" id="KW-0547">Nucleotide-binding</keyword>
<accession>D8QVD5</accession>
<dbReference type="InterPro" id="IPR046893">
    <property type="entry name" value="MSSS"/>
</dbReference>
<dbReference type="InterPro" id="IPR000432">
    <property type="entry name" value="DNA_mismatch_repair_MutS_C"/>
</dbReference>
<keyword evidence="1" id="KW-0699">rRNA-binding</keyword>
<dbReference type="NCBIfam" id="TIGR01069">
    <property type="entry name" value="mutS2"/>
    <property type="match status" value="1"/>
</dbReference>
<dbReference type="Gene3D" id="3.40.50.300">
    <property type="entry name" value="P-loop containing nucleotide triphosphate hydrolases"/>
    <property type="match status" value="1"/>
</dbReference>
<dbReference type="GO" id="GO:0005524">
    <property type="term" value="F:ATP binding"/>
    <property type="evidence" value="ECO:0007669"/>
    <property type="project" value="UniProtKB-KW"/>
</dbReference>
<dbReference type="GO" id="GO:0045910">
    <property type="term" value="P:negative regulation of DNA recombination"/>
    <property type="evidence" value="ECO:0007669"/>
    <property type="project" value="InterPro"/>
</dbReference>
<dbReference type="SUPFAM" id="SSF52540">
    <property type="entry name" value="P-loop containing nucleoside triphosphate hydrolases"/>
    <property type="match status" value="1"/>
</dbReference>
<dbReference type="EMBL" id="GL377567">
    <property type="protein sequence ID" value="EFJ36041.1"/>
    <property type="molecule type" value="Genomic_DNA"/>
</dbReference>
<dbReference type="GO" id="GO:0016887">
    <property type="term" value="F:ATP hydrolysis activity"/>
    <property type="evidence" value="ECO:0007669"/>
    <property type="project" value="InterPro"/>
</dbReference>
<dbReference type="Gene3D" id="3.30.1370.110">
    <property type="match status" value="1"/>
</dbReference>
<dbReference type="SMART" id="SM00463">
    <property type="entry name" value="SMR"/>
    <property type="match status" value="1"/>
</dbReference>
<dbReference type="eggNOG" id="ENOG502QRQR">
    <property type="taxonomic scope" value="Eukaryota"/>
</dbReference>
<organism evidence="9">
    <name type="scientific">Selaginella moellendorffii</name>
    <name type="common">Spikemoss</name>
    <dbReference type="NCBI Taxonomy" id="88036"/>
    <lineage>
        <taxon>Eukaryota</taxon>
        <taxon>Viridiplantae</taxon>
        <taxon>Streptophyta</taxon>
        <taxon>Embryophyta</taxon>
        <taxon>Tracheophyta</taxon>
        <taxon>Lycopodiopsida</taxon>
        <taxon>Selaginellales</taxon>
        <taxon>Selaginellaceae</taxon>
        <taxon>Selaginella</taxon>
    </lineage>
</organism>
<dbReference type="InParanoid" id="D8QVD5"/>